<sequence>MSFGFSIGDFITVSKLISEITNSLKDARGATSEYQGIIRELECLNHALHRLDKLQLSKRLSSDSLDSIKYAALSCRRPLEDFLAKIRKYEDSLGLWAKRNIVKGTVDKLKWSFGVGKSDEIAKLQSYLNVHVGTINILMVEHGLKALDIVAETAEVDRLRIHERLQDNRNIINNIKDRVNAQRLAVVANVSMLTKLYQMISGEFCTSLRSLTNLVSRVCISTQQIYGVVLDIKSSLPPPDTRWTFFQAPLLIEDALGCRYPVPSEYSFELLNEIIRLRFKVGPGSQDVKVGNYELFKTQKSEEVVTANTRLFPGTSITMAIIVARPVRTGEHCPMPQCASDQILPTTSGGRFW</sequence>
<keyword evidence="3" id="KW-1185">Reference proteome</keyword>
<dbReference type="InterPro" id="IPR054464">
    <property type="entry name" value="ULD_fung"/>
</dbReference>
<organism evidence="2 3">
    <name type="scientific">Glonium stellatum</name>
    <dbReference type="NCBI Taxonomy" id="574774"/>
    <lineage>
        <taxon>Eukaryota</taxon>
        <taxon>Fungi</taxon>
        <taxon>Dikarya</taxon>
        <taxon>Ascomycota</taxon>
        <taxon>Pezizomycotina</taxon>
        <taxon>Dothideomycetes</taxon>
        <taxon>Pleosporomycetidae</taxon>
        <taxon>Gloniales</taxon>
        <taxon>Gloniaceae</taxon>
        <taxon>Glonium</taxon>
    </lineage>
</organism>
<dbReference type="PANTHER" id="PTHR38886:SF1">
    <property type="entry name" value="NACHT-NTPASE AND P-LOOP NTPASES N-TERMINAL DOMAIN-CONTAINING PROTEIN"/>
    <property type="match status" value="1"/>
</dbReference>
<feature type="domain" description="Ubiquitin-like" evidence="1">
    <location>
        <begin position="247"/>
        <end position="323"/>
    </location>
</feature>
<dbReference type="OrthoDB" id="3045089at2759"/>
<evidence type="ECO:0000313" key="3">
    <source>
        <dbReference type="Proteomes" id="UP000250140"/>
    </source>
</evidence>
<name>A0A8E2EPJ2_9PEZI</name>
<dbReference type="PANTHER" id="PTHR38886">
    <property type="entry name" value="SESA DOMAIN-CONTAINING PROTEIN"/>
    <property type="match status" value="1"/>
</dbReference>
<dbReference type="EMBL" id="KV750978">
    <property type="protein sequence ID" value="OCL02273.1"/>
    <property type="molecule type" value="Genomic_DNA"/>
</dbReference>
<reference evidence="2 3" key="1">
    <citation type="journal article" date="2016" name="Nat. Commun.">
        <title>Ectomycorrhizal ecology is imprinted in the genome of the dominant symbiotic fungus Cenococcum geophilum.</title>
        <authorList>
            <consortium name="DOE Joint Genome Institute"/>
            <person name="Peter M."/>
            <person name="Kohler A."/>
            <person name="Ohm R.A."/>
            <person name="Kuo A."/>
            <person name="Krutzmann J."/>
            <person name="Morin E."/>
            <person name="Arend M."/>
            <person name="Barry K.W."/>
            <person name="Binder M."/>
            <person name="Choi C."/>
            <person name="Clum A."/>
            <person name="Copeland A."/>
            <person name="Grisel N."/>
            <person name="Haridas S."/>
            <person name="Kipfer T."/>
            <person name="LaButti K."/>
            <person name="Lindquist E."/>
            <person name="Lipzen A."/>
            <person name="Maire R."/>
            <person name="Meier B."/>
            <person name="Mihaltcheva S."/>
            <person name="Molinier V."/>
            <person name="Murat C."/>
            <person name="Poggeler S."/>
            <person name="Quandt C.A."/>
            <person name="Sperisen C."/>
            <person name="Tritt A."/>
            <person name="Tisserant E."/>
            <person name="Crous P.W."/>
            <person name="Henrissat B."/>
            <person name="Nehls U."/>
            <person name="Egli S."/>
            <person name="Spatafora J.W."/>
            <person name="Grigoriev I.V."/>
            <person name="Martin F.M."/>
        </authorList>
    </citation>
    <scope>NUCLEOTIDE SEQUENCE [LARGE SCALE GENOMIC DNA]</scope>
    <source>
        <strain evidence="2 3">CBS 207.34</strain>
    </source>
</reference>
<protein>
    <recommendedName>
        <fullName evidence="1">Ubiquitin-like domain-containing protein</fullName>
    </recommendedName>
</protein>
<proteinExistence type="predicted"/>
<dbReference type="Proteomes" id="UP000250140">
    <property type="component" value="Unassembled WGS sequence"/>
</dbReference>
<evidence type="ECO:0000313" key="2">
    <source>
        <dbReference type="EMBL" id="OCL02273.1"/>
    </source>
</evidence>
<evidence type="ECO:0000259" key="1">
    <source>
        <dbReference type="Pfam" id="PF22893"/>
    </source>
</evidence>
<gene>
    <name evidence="2" type="ORF">AOQ84DRAFT_305017</name>
</gene>
<dbReference type="AlphaFoldDB" id="A0A8E2EPJ2"/>
<dbReference type="Pfam" id="PF22893">
    <property type="entry name" value="ULD_2"/>
    <property type="match status" value="1"/>
</dbReference>
<accession>A0A8E2EPJ2</accession>